<dbReference type="NCBIfam" id="NF003353">
    <property type="entry name" value="PRK04387.1"/>
    <property type="match status" value="1"/>
</dbReference>
<accession>A0ABR5P8L3</accession>
<sequence>MKGVISMQDNYSYPLDETWSQKDIVTVIDLYNAVEKAYESSVKRDEFLQKYRSFQQVVPMKMEQKRLDKEFETQSGYSIYQVFKQCQKDKNSEKVRIRNERR</sequence>
<dbReference type="SUPFAM" id="SSF158504">
    <property type="entry name" value="BH2638-like"/>
    <property type="match status" value="1"/>
</dbReference>
<proteinExistence type="predicted"/>
<dbReference type="Pfam" id="PF05256">
    <property type="entry name" value="UPF0223"/>
    <property type="match status" value="1"/>
</dbReference>
<dbReference type="InterPro" id="IPR007920">
    <property type="entry name" value="UPF0223"/>
</dbReference>
<dbReference type="Gene3D" id="1.10.220.80">
    <property type="entry name" value="BH2638-like"/>
    <property type="match status" value="1"/>
</dbReference>
<dbReference type="Proteomes" id="UP000051379">
    <property type="component" value="Unassembled WGS sequence"/>
</dbReference>
<name>A0ABR5P8L3_9LACO</name>
<reference evidence="1 2" key="1">
    <citation type="journal article" date="2015" name="Genome Announc.">
        <title>Expanding the biotechnology potential of lactobacilli through comparative genomics of 213 strains and associated genera.</title>
        <authorList>
            <person name="Sun Z."/>
            <person name="Harris H.M."/>
            <person name="McCann A."/>
            <person name="Guo C."/>
            <person name="Argimon S."/>
            <person name="Zhang W."/>
            <person name="Yang X."/>
            <person name="Jeffery I.B."/>
            <person name="Cooney J.C."/>
            <person name="Kagawa T.F."/>
            <person name="Liu W."/>
            <person name="Song Y."/>
            <person name="Salvetti E."/>
            <person name="Wrobel A."/>
            <person name="Rasinkangas P."/>
            <person name="Parkhill J."/>
            <person name="Rea M.C."/>
            <person name="O'Sullivan O."/>
            <person name="Ritari J."/>
            <person name="Douillard F.P."/>
            <person name="Paul Ross R."/>
            <person name="Yang R."/>
            <person name="Briner A.E."/>
            <person name="Felis G.E."/>
            <person name="de Vos W.M."/>
            <person name="Barrangou R."/>
            <person name="Klaenhammer T.R."/>
            <person name="Caufield P.W."/>
            <person name="Cui Y."/>
            <person name="Zhang H."/>
            <person name="O'Toole P.W."/>
        </authorList>
    </citation>
    <scope>NUCLEOTIDE SEQUENCE [LARGE SCALE GENOMIC DNA]</scope>
    <source>
        <strain evidence="1 2">JCM 17355</strain>
    </source>
</reference>
<comment type="caution">
    <text evidence="1">The sequence shown here is derived from an EMBL/GenBank/DDBJ whole genome shotgun (WGS) entry which is preliminary data.</text>
</comment>
<gene>
    <name evidence="1" type="ORF">FC88_GL000354</name>
</gene>
<keyword evidence="2" id="KW-1185">Reference proteome</keyword>
<protein>
    <submittedName>
        <fullName evidence="1">Uncharacterized protein</fullName>
    </submittedName>
</protein>
<dbReference type="PIRSF" id="PIRSF037260">
    <property type="entry name" value="UPF0223"/>
    <property type="match status" value="1"/>
</dbReference>
<organism evidence="1 2">
    <name type="scientific">Companilactobacillus futsaii JCM 17355</name>
    <dbReference type="NCBI Taxonomy" id="1423818"/>
    <lineage>
        <taxon>Bacteria</taxon>
        <taxon>Bacillati</taxon>
        <taxon>Bacillota</taxon>
        <taxon>Bacilli</taxon>
        <taxon>Lactobacillales</taxon>
        <taxon>Lactobacillaceae</taxon>
        <taxon>Companilactobacillus</taxon>
    </lineage>
</organism>
<evidence type="ECO:0000313" key="2">
    <source>
        <dbReference type="Proteomes" id="UP000051379"/>
    </source>
</evidence>
<dbReference type="InterPro" id="IPR023324">
    <property type="entry name" value="BH2638-like_sf"/>
</dbReference>
<evidence type="ECO:0000313" key="1">
    <source>
        <dbReference type="EMBL" id="KRK99239.1"/>
    </source>
</evidence>
<dbReference type="EMBL" id="AZDO01000011">
    <property type="protein sequence ID" value="KRK99239.1"/>
    <property type="molecule type" value="Genomic_DNA"/>
</dbReference>